<reference evidence="3" key="1">
    <citation type="journal article" date="2019" name="Int. J. Syst. Evol. Microbiol.">
        <title>The Global Catalogue of Microorganisms (GCM) 10K type strain sequencing project: providing services to taxonomists for standard genome sequencing and annotation.</title>
        <authorList>
            <consortium name="The Broad Institute Genomics Platform"/>
            <consortium name="The Broad Institute Genome Sequencing Center for Infectious Disease"/>
            <person name="Wu L."/>
            <person name="Ma J."/>
        </authorList>
    </citation>
    <scope>NUCLEOTIDE SEQUENCE [LARGE SCALE GENOMIC DNA]</scope>
    <source>
        <strain evidence="3">NBRC 103632</strain>
    </source>
</reference>
<gene>
    <name evidence="2" type="ORF">GCM10007890_40620</name>
</gene>
<keyword evidence="3" id="KW-1185">Reference proteome</keyword>
<organism evidence="2 3">
    <name type="scientific">Methylobacterium tardum</name>
    <dbReference type="NCBI Taxonomy" id="374432"/>
    <lineage>
        <taxon>Bacteria</taxon>
        <taxon>Pseudomonadati</taxon>
        <taxon>Pseudomonadota</taxon>
        <taxon>Alphaproteobacteria</taxon>
        <taxon>Hyphomicrobiales</taxon>
        <taxon>Methylobacteriaceae</taxon>
        <taxon>Methylobacterium</taxon>
    </lineage>
</organism>
<evidence type="ECO:0000259" key="1">
    <source>
        <dbReference type="SMART" id="SM00421"/>
    </source>
</evidence>
<dbReference type="AlphaFoldDB" id="A0AA37TJB8"/>
<dbReference type="Gene3D" id="1.10.10.10">
    <property type="entry name" value="Winged helix-like DNA-binding domain superfamily/Winged helix DNA-binding domain"/>
    <property type="match status" value="1"/>
</dbReference>
<dbReference type="InterPro" id="IPR016032">
    <property type="entry name" value="Sig_transdc_resp-reg_C-effctor"/>
</dbReference>
<accession>A0AA37TJB8</accession>
<dbReference type="Proteomes" id="UP001157440">
    <property type="component" value="Unassembled WGS sequence"/>
</dbReference>
<protein>
    <submittedName>
        <fullName evidence="2">LuxR family transcriptional regulator</fullName>
    </submittedName>
</protein>
<comment type="caution">
    <text evidence="2">The sequence shown here is derived from an EMBL/GenBank/DDBJ whole genome shotgun (WGS) entry which is preliminary data.</text>
</comment>
<dbReference type="InterPro" id="IPR036388">
    <property type="entry name" value="WH-like_DNA-bd_sf"/>
</dbReference>
<name>A0AA37TJB8_9HYPH</name>
<evidence type="ECO:0000313" key="3">
    <source>
        <dbReference type="Proteomes" id="UP001157440"/>
    </source>
</evidence>
<dbReference type="SUPFAM" id="SSF46894">
    <property type="entry name" value="C-terminal effector domain of the bipartite response regulators"/>
    <property type="match status" value="1"/>
</dbReference>
<feature type="domain" description="HTH luxR-type" evidence="1">
    <location>
        <begin position="289"/>
        <end position="346"/>
    </location>
</feature>
<dbReference type="EMBL" id="BSPL01000019">
    <property type="protein sequence ID" value="GLS72049.1"/>
    <property type="molecule type" value="Genomic_DNA"/>
</dbReference>
<dbReference type="RefSeq" id="WP_238196154.1">
    <property type="nucleotide sequence ID" value="NZ_BPQZ01000008.1"/>
</dbReference>
<sequence>MLESLIDRIYEAAGSPRLWVDAIQWLCNYAESDRSSLIVLPQVGTARWVASTAPKCQSNPALASPALRNTGRNPRLHMLAHTKFIQDVDSAFICCGSDMCSSNEHSWRAGTAIQVPNGDLAIITAERRAERGPYGAGILSRLDALRPHLVRACHLSAQYGYERARVATTTLDHIGLPAAILTASGRILITNECLQASHGRIASGQNTESLFRNFSNSKLLHEAISGVADGRSVACTLPVRAISDHRAFVAHVHRIAKPDDDVFDASAMQLILKKIGAPPAPDNDLLHVLFDLTPAEARLLRALAGGLRLQIYAENTGVQASTVRSQLRSIFVKTGTNRQSELLSIVASISTFAGSSASC</sequence>
<evidence type="ECO:0000313" key="2">
    <source>
        <dbReference type="EMBL" id="GLS72049.1"/>
    </source>
</evidence>
<dbReference type="SMART" id="SM00421">
    <property type="entry name" value="HTH_LUXR"/>
    <property type="match status" value="1"/>
</dbReference>
<dbReference type="InterPro" id="IPR000792">
    <property type="entry name" value="Tscrpt_reg_LuxR_C"/>
</dbReference>
<dbReference type="GO" id="GO:0006355">
    <property type="term" value="P:regulation of DNA-templated transcription"/>
    <property type="evidence" value="ECO:0007669"/>
    <property type="project" value="InterPro"/>
</dbReference>
<proteinExistence type="predicted"/>
<dbReference type="GO" id="GO:0003677">
    <property type="term" value="F:DNA binding"/>
    <property type="evidence" value="ECO:0007669"/>
    <property type="project" value="InterPro"/>
</dbReference>